<dbReference type="InterPro" id="IPR013210">
    <property type="entry name" value="LRR_N_plant-typ"/>
</dbReference>
<dbReference type="PROSITE" id="PS51450">
    <property type="entry name" value="LRR"/>
    <property type="match status" value="1"/>
</dbReference>
<name>A0A1R3I521_9ROSI</name>
<evidence type="ECO:0000256" key="5">
    <source>
        <dbReference type="ARBA" id="ARBA00022692"/>
    </source>
</evidence>
<evidence type="ECO:0000313" key="15">
    <source>
        <dbReference type="EMBL" id="OMO77673.1"/>
    </source>
</evidence>
<dbReference type="SMART" id="SM00369">
    <property type="entry name" value="LRR_TYP"/>
    <property type="match status" value="10"/>
</dbReference>
<dbReference type="PRINTS" id="PR00019">
    <property type="entry name" value="LEURICHRPT"/>
</dbReference>
<evidence type="ECO:0000256" key="9">
    <source>
        <dbReference type="ARBA" id="ARBA00023136"/>
    </source>
</evidence>
<evidence type="ECO:0000256" key="2">
    <source>
        <dbReference type="ARBA" id="ARBA00009592"/>
    </source>
</evidence>
<protein>
    <submittedName>
        <fullName evidence="15">Uncharacterized protein</fullName>
    </submittedName>
</protein>
<organism evidence="15 16">
    <name type="scientific">Corchorus olitorius</name>
    <dbReference type="NCBI Taxonomy" id="93759"/>
    <lineage>
        <taxon>Eukaryota</taxon>
        <taxon>Viridiplantae</taxon>
        <taxon>Streptophyta</taxon>
        <taxon>Embryophyta</taxon>
        <taxon>Tracheophyta</taxon>
        <taxon>Spermatophyta</taxon>
        <taxon>Magnoliopsida</taxon>
        <taxon>eudicotyledons</taxon>
        <taxon>Gunneridae</taxon>
        <taxon>Pentapetalae</taxon>
        <taxon>rosids</taxon>
        <taxon>malvids</taxon>
        <taxon>Malvales</taxon>
        <taxon>Malvaceae</taxon>
        <taxon>Grewioideae</taxon>
        <taxon>Apeibeae</taxon>
        <taxon>Corchorus</taxon>
    </lineage>
</organism>
<feature type="chain" id="PRO_5012842402" evidence="12">
    <location>
        <begin position="36"/>
        <end position="610"/>
    </location>
</feature>
<keyword evidence="9" id="KW-0472">Membrane</keyword>
<dbReference type="Proteomes" id="UP000187203">
    <property type="component" value="Unassembled WGS sequence"/>
</dbReference>
<dbReference type="Pfam" id="PF08263">
    <property type="entry name" value="LRRNT_2"/>
    <property type="match status" value="1"/>
</dbReference>
<gene>
    <name evidence="15" type="ORF">COLO4_25040</name>
</gene>
<dbReference type="GO" id="GO:0005886">
    <property type="term" value="C:plasma membrane"/>
    <property type="evidence" value="ECO:0007669"/>
    <property type="project" value="UniProtKB-SubCell"/>
</dbReference>
<dbReference type="InterPro" id="IPR003591">
    <property type="entry name" value="Leu-rich_rpt_typical-subtyp"/>
</dbReference>
<comment type="subcellular location">
    <subcellularLocation>
        <location evidence="1">Cell membrane</location>
        <topology evidence="1">Single-pass type I membrane protein</topology>
    </subcellularLocation>
</comment>
<dbReference type="FunFam" id="3.80.10.10:FF:000649">
    <property type="entry name" value="Leucine Rich Repeat family protein"/>
    <property type="match status" value="1"/>
</dbReference>
<evidence type="ECO:0000259" key="13">
    <source>
        <dbReference type="Pfam" id="PF08263"/>
    </source>
</evidence>
<keyword evidence="16" id="KW-1185">Reference proteome</keyword>
<feature type="signal peptide" evidence="12">
    <location>
        <begin position="1"/>
        <end position="35"/>
    </location>
</feature>
<evidence type="ECO:0000256" key="1">
    <source>
        <dbReference type="ARBA" id="ARBA00004251"/>
    </source>
</evidence>
<evidence type="ECO:0000313" key="16">
    <source>
        <dbReference type="Proteomes" id="UP000187203"/>
    </source>
</evidence>
<evidence type="ECO:0000256" key="8">
    <source>
        <dbReference type="ARBA" id="ARBA00022989"/>
    </source>
</evidence>
<dbReference type="OrthoDB" id="1060944at2759"/>
<dbReference type="EMBL" id="AWUE01018904">
    <property type="protein sequence ID" value="OMO77673.1"/>
    <property type="molecule type" value="Genomic_DNA"/>
</dbReference>
<evidence type="ECO:0000259" key="14">
    <source>
        <dbReference type="Pfam" id="PF23598"/>
    </source>
</evidence>
<dbReference type="SUPFAM" id="SSF52047">
    <property type="entry name" value="RNI-like"/>
    <property type="match status" value="1"/>
</dbReference>
<dbReference type="FunFam" id="3.80.10.10:FF:000111">
    <property type="entry name" value="LRR receptor-like serine/threonine-protein kinase ERECTA"/>
    <property type="match status" value="1"/>
</dbReference>
<sequence length="610" mass="68193">MGNKADFISLSRLRFSHFILLVLLNPCSNLVDCSGEDVKCRDTERQALVVLRQSLTDPSARLSSWVGQDCCTWKGIKCHNQTGHVVKLDLRNPFQLINGGVGDPEAYKRSCLGGKIDSSLLHLEYLTYLDLSLNDFQGLEIPHFFGDLKNLRYLNLSFASFAGEIPPSLGNLSSLQYLDLFADSYSNNGPWELRSSSLKWLETLSSLKYLNLGFTKLDDIGEDWLQIINMLPSLLDLRLHWCHLKSLPLSLPSVNFTSLSVLDLSENSFNSPFFPPWLFNLTALTELYLTWNFFTGSIPAEFANLKNLQVLDLSNNLNLEGEIPGLFANLSKLRILDLSANNFQGNVHEFFNGFSNNKLEFLDLSSNSLSGELPNSLGWLKNLQHLDLSSNSFWGSISSSIGRLSELRRLDLSYNMMNGTIPESFGQLSQLVDVNLVANSWKGALKETHLVNLRRLQHLRLTTEPEPTSEVFERLIRVVTRGRDPEYSSVEANVNSIDLSGNHLTGEIPDEITSLSSLRILNLSRNFLSNGITEKIGNLQQLESLDLSHNHLSGKIPQSLTSLASLNQLNLSYNNLSGRIPLIPKFNDSSIYEGNPLLCGAPLPTKCPDE</sequence>
<proteinExistence type="inferred from homology"/>
<dbReference type="FunFam" id="3.80.10.10:FF:000299">
    <property type="entry name" value="Piriformospora indica-insensitive protein 2"/>
    <property type="match status" value="1"/>
</dbReference>
<dbReference type="InterPro" id="IPR055414">
    <property type="entry name" value="LRR_R13L4/SHOC2-like"/>
</dbReference>
<keyword evidence="10" id="KW-0675">Receptor</keyword>
<keyword evidence="7" id="KW-0677">Repeat</keyword>
<comment type="similarity">
    <text evidence="2">Belongs to the RLP family.</text>
</comment>
<keyword evidence="6 12" id="KW-0732">Signal</keyword>
<dbReference type="InterPro" id="IPR001611">
    <property type="entry name" value="Leu-rich_rpt"/>
</dbReference>
<dbReference type="STRING" id="93759.A0A1R3I521"/>
<feature type="domain" description="Disease resistance R13L4/SHOC-2-like LRR" evidence="14">
    <location>
        <begin position="331"/>
        <end position="475"/>
    </location>
</feature>
<evidence type="ECO:0000256" key="7">
    <source>
        <dbReference type="ARBA" id="ARBA00022737"/>
    </source>
</evidence>
<dbReference type="Pfam" id="PF23598">
    <property type="entry name" value="LRR_14"/>
    <property type="match status" value="1"/>
</dbReference>
<dbReference type="AlphaFoldDB" id="A0A1R3I521"/>
<evidence type="ECO:0000256" key="3">
    <source>
        <dbReference type="ARBA" id="ARBA00022475"/>
    </source>
</evidence>
<keyword evidence="4" id="KW-0433">Leucine-rich repeat</keyword>
<reference evidence="16" key="1">
    <citation type="submission" date="2013-09" db="EMBL/GenBank/DDBJ databases">
        <title>Corchorus olitorius genome sequencing.</title>
        <authorList>
            <person name="Alam M."/>
            <person name="Haque M.S."/>
            <person name="Islam M.S."/>
            <person name="Emdad E.M."/>
            <person name="Islam M.M."/>
            <person name="Ahmed B."/>
            <person name="Halim A."/>
            <person name="Hossen Q.M.M."/>
            <person name="Hossain M.Z."/>
            <person name="Ahmed R."/>
            <person name="Khan M.M."/>
            <person name="Islam R."/>
            <person name="Rashid M.M."/>
            <person name="Khan S.A."/>
            <person name="Rahman M.S."/>
            <person name="Alam M."/>
            <person name="Yahiya A.S."/>
            <person name="Khan M.S."/>
            <person name="Azam M.S."/>
            <person name="Haque T."/>
            <person name="Lashkar M.Z.H."/>
            <person name="Akhand A.I."/>
            <person name="Morshed G."/>
            <person name="Roy S."/>
            <person name="Uddin K.S."/>
            <person name="Rabeya T."/>
            <person name="Hossain A.S."/>
            <person name="Chowdhury A."/>
            <person name="Snigdha A.R."/>
            <person name="Mortoza M.S."/>
            <person name="Matin S.A."/>
            <person name="Hoque S.M.E."/>
            <person name="Islam M.K."/>
            <person name="Roy D.K."/>
            <person name="Haider R."/>
            <person name="Moosa M.M."/>
            <person name="Elias S.M."/>
            <person name="Hasan A.M."/>
            <person name="Jahan S."/>
            <person name="Shafiuddin M."/>
            <person name="Mahmood N."/>
            <person name="Shommy N.S."/>
        </authorList>
    </citation>
    <scope>NUCLEOTIDE SEQUENCE [LARGE SCALE GENOMIC DNA]</scope>
    <source>
        <strain evidence="16">cv. O-4</strain>
    </source>
</reference>
<keyword evidence="5" id="KW-0812">Transmembrane</keyword>
<evidence type="ECO:0000256" key="4">
    <source>
        <dbReference type="ARBA" id="ARBA00022614"/>
    </source>
</evidence>
<dbReference type="InterPro" id="IPR046956">
    <property type="entry name" value="RLP23-like"/>
</dbReference>
<evidence type="ECO:0000256" key="6">
    <source>
        <dbReference type="ARBA" id="ARBA00022729"/>
    </source>
</evidence>
<feature type="domain" description="Leucine-rich repeat-containing N-terminal plant-type" evidence="13">
    <location>
        <begin position="42"/>
        <end position="78"/>
    </location>
</feature>
<evidence type="ECO:0000256" key="12">
    <source>
        <dbReference type="SAM" id="SignalP"/>
    </source>
</evidence>
<keyword evidence="11" id="KW-0325">Glycoprotein</keyword>
<dbReference type="Pfam" id="PF13855">
    <property type="entry name" value="LRR_8"/>
    <property type="match status" value="1"/>
</dbReference>
<keyword evidence="3" id="KW-1003">Cell membrane</keyword>
<dbReference type="Gene3D" id="3.80.10.10">
    <property type="entry name" value="Ribonuclease Inhibitor"/>
    <property type="match status" value="2"/>
</dbReference>
<dbReference type="Pfam" id="PF13516">
    <property type="entry name" value="LRR_6"/>
    <property type="match status" value="1"/>
</dbReference>
<keyword evidence="8" id="KW-1133">Transmembrane helix</keyword>
<comment type="caution">
    <text evidence="15">The sequence shown here is derived from an EMBL/GenBank/DDBJ whole genome shotgun (WGS) entry which is preliminary data.</text>
</comment>
<accession>A0A1R3I521</accession>
<dbReference type="InterPro" id="IPR032675">
    <property type="entry name" value="LRR_dom_sf"/>
</dbReference>
<evidence type="ECO:0000256" key="11">
    <source>
        <dbReference type="ARBA" id="ARBA00023180"/>
    </source>
</evidence>
<evidence type="ECO:0000256" key="10">
    <source>
        <dbReference type="ARBA" id="ARBA00023170"/>
    </source>
</evidence>
<dbReference type="Pfam" id="PF00560">
    <property type="entry name" value="LRR_1"/>
    <property type="match status" value="4"/>
</dbReference>
<dbReference type="SUPFAM" id="SSF52058">
    <property type="entry name" value="L domain-like"/>
    <property type="match status" value="1"/>
</dbReference>
<dbReference type="PANTHER" id="PTHR48063:SF97">
    <property type="entry name" value="DISEASE RESISTANCE FAMILY PROTEIN _ LRR FAMILY PROTEIN"/>
    <property type="match status" value="1"/>
</dbReference>
<dbReference type="PANTHER" id="PTHR48063">
    <property type="entry name" value="LRR RECEPTOR-LIKE KINASE"/>
    <property type="match status" value="1"/>
</dbReference>